<name>A0A0B1S0I2_OESDE</name>
<reference evidence="2 3" key="1">
    <citation type="submission" date="2014-03" db="EMBL/GenBank/DDBJ databases">
        <title>Draft genome of the hookworm Oesophagostomum dentatum.</title>
        <authorList>
            <person name="Mitreva M."/>
        </authorList>
    </citation>
    <scope>NUCLEOTIDE SEQUENCE [LARGE SCALE GENOMIC DNA]</scope>
    <source>
        <strain evidence="2 3">OD-Hann</strain>
    </source>
</reference>
<dbReference type="OrthoDB" id="5864807at2759"/>
<gene>
    <name evidence="2" type="ORF">OESDEN_21930</name>
</gene>
<dbReference type="AlphaFoldDB" id="A0A0B1S0I2"/>
<evidence type="ECO:0000256" key="1">
    <source>
        <dbReference type="SAM" id="Phobius"/>
    </source>
</evidence>
<proteinExistence type="predicted"/>
<feature type="transmembrane region" description="Helical" evidence="1">
    <location>
        <begin position="154"/>
        <end position="172"/>
    </location>
</feature>
<sequence>MEDQLAYLAFMVAHAFSSTLRQMDSRRHANRWIVATFQMTANVFQRSAMMFGLPLIVLSFMSLTSAMAPKPRICTTAAFAILALSRYLVVSKSSWEMMVIGYALVTVGHMLYFYSFESMIDEWSIPLSMLGTIYYTTLSYHCFADLFTSIPSLVLLHACAFAASCFLVVAAGSVCERSEQDYETEQAAYMRLVGAIANVSSNTIFLLSLFGIRIEGLQILSRWLFYIAEGLMYLANERTF</sequence>
<keyword evidence="1" id="KW-0472">Membrane</keyword>
<evidence type="ECO:0000313" key="3">
    <source>
        <dbReference type="Proteomes" id="UP000053660"/>
    </source>
</evidence>
<feature type="transmembrane region" description="Helical" evidence="1">
    <location>
        <begin position="192"/>
        <end position="212"/>
    </location>
</feature>
<feature type="transmembrane region" description="Helical" evidence="1">
    <location>
        <begin position="73"/>
        <end position="90"/>
    </location>
</feature>
<keyword evidence="1" id="KW-1133">Transmembrane helix</keyword>
<evidence type="ECO:0000313" key="2">
    <source>
        <dbReference type="EMBL" id="KHJ78449.1"/>
    </source>
</evidence>
<feature type="transmembrane region" description="Helical" evidence="1">
    <location>
        <begin position="48"/>
        <end position="67"/>
    </location>
</feature>
<feature type="transmembrane region" description="Helical" evidence="1">
    <location>
        <begin position="97"/>
        <end position="115"/>
    </location>
</feature>
<keyword evidence="1" id="KW-0812">Transmembrane</keyword>
<accession>A0A0B1S0I2</accession>
<protein>
    <submittedName>
        <fullName evidence="2">Uncharacterized protein</fullName>
    </submittedName>
</protein>
<feature type="transmembrane region" description="Helical" evidence="1">
    <location>
        <begin position="127"/>
        <end position="147"/>
    </location>
</feature>
<dbReference type="EMBL" id="KN609764">
    <property type="protein sequence ID" value="KHJ78449.1"/>
    <property type="molecule type" value="Genomic_DNA"/>
</dbReference>
<keyword evidence="3" id="KW-1185">Reference proteome</keyword>
<dbReference type="Proteomes" id="UP000053660">
    <property type="component" value="Unassembled WGS sequence"/>
</dbReference>
<organism evidence="2 3">
    <name type="scientific">Oesophagostomum dentatum</name>
    <name type="common">Nodular worm</name>
    <dbReference type="NCBI Taxonomy" id="61180"/>
    <lineage>
        <taxon>Eukaryota</taxon>
        <taxon>Metazoa</taxon>
        <taxon>Ecdysozoa</taxon>
        <taxon>Nematoda</taxon>
        <taxon>Chromadorea</taxon>
        <taxon>Rhabditida</taxon>
        <taxon>Rhabditina</taxon>
        <taxon>Rhabditomorpha</taxon>
        <taxon>Strongyloidea</taxon>
        <taxon>Strongylidae</taxon>
        <taxon>Oesophagostomum</taxon>
    </lineage>
</organism>